<feature type="transmembrane region" description="Helical" evidence="6">
    <location>
        <begin position="277"/>
        <end position="301"/>
    </location>
</feature>
<evidence type="ECO:0000256" key="6">
    <source>
        <dbReference type="SAM" id="Phobius"/>
    </source>
</evidence>
<keyword evidence="3 6" id="KW-0812">Transmembrane</keyword>
<feature type="transmembrane region" description="Helical" evidence="6">
    <location>
        <begin position="155"/>
        <end position="181"/>
    </location>
</feature>
<evidence type="ECO:0000256" key="2">
    <source>
        <dbReference type="ARBA" id="ARBA00022475"/>
    </source>
</evidence>
<evidence type="ECO:0000256" key="4">
    <source>
        <dbReference type="ARBA" id="ARBA00022989"/>
    </source>
</evidence>
<evidence type="ECO:0000256" key="5">
    <source>
        <dbReference type="ARBA" id="ARBA00023136"/>
    </source>
</evidence>
<feature type="transmembrane region" description="Helical" evidence="6">
    <location>
        <begin position="15"/>
        <end position="32"/>
    </location>
</feature>
<evidence type="ECO:0000256" key="1">
    <source>
        <dbReference type="ARBA" id="ARBA00004651"/>
    </source>
</evidence>
<evidence type="ECO:0000256" key="3">
    <source>
        <dbReference type="ARBA" id="ARBA00022692"/>
    </source>
</evidence>
<protein>
    <recommendedName>
        <fullName evidence="8">Flippase-like domain-containing protein</fullName>
    </recommendedName>
</protein>
<gene>
    <name evidence="7" type="ORF">ENG67_00450</name>
</gene>
<comment type="subcellular location">
    <subcellularLocation>
        <location evidence="1">Cell membrane</location>
        <topology evidence="1">Multi-pass membrane protein</topology>
    </subcellularLocation>
</comment>
<feature type="transmembrane region" description="Helical" evidence="6">
    <location>
        <begin position="53"/>
        <end position="73"/>
    </location>
</feature>
<dbReference type="Pfam" id="PF03706">
    <property type="entry name" value="LPG_synthase_TM"/>
    <property type="match status" value="1"/>
</dbReference>
<reference evidence="7" key="1">
    <citation type="journal article" date="2020" name="mSystems">
        <title>Genome- and Community-Level Interaction Insights into Carbon Utilization and Element Cycling Functions of Hydrothermarchaeota in Hydrothermal Sediment.</title>
        <authorList>
            <person name="Zhou Z."/>
            <person name="Liu Y."/>
            <person name="Xu W."/>
            <person name="Pan J."/>
            <person name="Luo Z.H."/>
            <person name="Li M."/>
        </authorList>
    </citation>
    <scope>NUCLEOTIDE SEQUENCE [LARGE SCALE GENOMIC DNA]</scope>
    <source>
        <strain evidence="7">HyVt-237</strain>
    </source>
</reference>
<keyword evidence="5 6" id="KW-0472">Membrane</keyword>
<evidence type="ECO:0008006" key="8">
    <source>
        <dbReference type="Google" id="ProtNLM"/>
    </source>
</evidence>
<organism evidence="7">
    <name type="scientific">candidate division WOR-3 bacterium</name>
    <dbReference type="NCBI Taxonomy" id="2052148"/>
    <lineage>
        <taxon>Bacteria</taxon>
        <taxon>Bacteria division WOR-3</taxon>
    </lineage>
</organism>
<comment type="caution">
    <text evidence="7">The sequence shown here is derived from an EMBL/GenBank/DDBJ whole genome shotgun (WGS) entry which is preliminary data.</text>
</comment>
<evidence type="ECO:0000313" key="7">
    <source>
        <dbReference type="EMBL" id="HDM89662.1"/>
    </source>
</evidence>
<feature type="transmembrane region" description="Helical" evidence="6">
    <location>
        <begin position="242"/>
        <end position="265"/>
    </location>
</feature>
<dbReference type="EMBL" id="DRBW01000017">
    <property type="protein sequence ID" value="HDM89662.1"/>
    <property type="molecule type" value="Genomic_DNA"/>
</dbReference>
<feature type="transmembrane region" description="Helical" evidence="6">
    <location>
        <begin position="122"/>
        <end position="149"/>
    </location>
</feature>
<name>A0A7C0XA80_UNCW3</name>
<accession>A0A7C0XA80</accession>
<dbReference type="InterPro" id="IPR022791">
    <property type="entry name" value="L-PG_synthase/AglD"/>
</dbReference>
<proteinExistence type="predicted"/>
<dbReference type="AlphaFoldDB" id="A0A7C0XA80"/>
<sequence>MGFLSSVFTAKRKRLIRGLSLLVPLVIFYFLFRNIARDWHELRHYAIDADYRLVFLSFVGFTLSNVYVIWVWTRILKKFSVSFDFATVFSIWTVSTLGKYIPGKGWQFLSIMLLGEKVGISLEVAGTTSILAQILMIVSGVIIAFPIALKYLNAVAFWAIVAAMLLILYPPILNRILLFIARKSGRKAVRVDISPPGVIAFAVLYALSWFLYGISFSLLVKSVGIGGSIVDLYLVRVYISSYLIGLFALFVPGGLGVREGIMAVLLSQTMDGNLASFLSVIARIVVTLSELSLTLIGFYILRRKKLLESLKK</sequence>
<feature type="transmembrane region" description="Helical" evidence="6">
    <location>
        <begin position="193"/>
        <end position="212"/>
    </location>
</feature>
<keyword evidence="4 6" id="KW-1133">Transmembrane helix</keyword>
<keyword evidence="2" id="KW-1003">Cell membrane</keyword>
<dbReference type="Proteomes" id="UP000885931">
    <property type="component" value="Unassembled WGS sequence"/>
</dbReference>
<dbReference type="GO" id="GO:0005886">
    <property type="term" value="C:plasma membrane"/>
    <property type="evidence" value="ECO:0007669"/>
    <property type="project" value="UniProtKB-SubCell"/>
</dbReference>